<evidence type="ECO:0000313" key="1">
    <source>
        <dbReference type="EMBL" id="EWC39273.1"/>
    </source>
</evidence>
<gene>
    <name evidence="1" type="ORF">B597_021060</name>
</gene>
<organism evidence="1 2">
    <name type="scientific">Stutzerimonas stutzeri KOS6</name>
    <dbReference type="NCBI Taxonomy" id="1218352"/>
    <lineage>
        <taxon>Bacteria</taxon>
        <taxon>Pseudomonadati</taxon>
        <taxon>Pseudomonadota</taxon>
        <taxon>Gammaproteobacteria</taxon>
        <taxon>Pseudomonadales</taxon>
        <taxon>Pseudomonadaceae</taxon>
        <taxon>Stutzerimonas</taxon>
    </lineage>
</organism>
<proteinExistence type="predicted"/>
<dbReference type="AlphaFoldDB" id="A0A061JKX8"/>
<evidence type="ECO:0000313" key="2">
    <source>
        <dbReference type="Proteomes" id="UP000026923"/>
    </source>
</evidence>
<dbReference type="Proteomes" id="UP000026923">
    <property type="component" value="Unassembled WGS sequence"/>
</dbReference>
<dbReference type="InterPro" id="IPR009883">
    <property type="entry name" value="YgfX"/>
</dbReference>
<dbReference type="EMBL" id="AMCZ02000045">
    <property type="protein sequence ID" value="EWC39273.1"/>
    <property type="molecule type" value="Genomic_DNA"/>
</dbReference>
<reference evidence="1 2" key="1">
    <citation type="journal article" date="2013" name="Genome Announc.">
        <title>Draft Genome of the Nitrogen-Fixing Bacterium Pseudomonas stutzeri Strain KOS6 Isolated from Industrial Hydrocarbon Sludge.</title>
        <authorList>
            <person name="Grigoryeva T.V."/>
            <person name="Laikov A.V."/>
            <person name="Naumova R.P."/>
            <person name="Manolov A.I."/>
            <person name="Larin A.K."/>
            <person name="Karpova I.Y."/>
            <person name="Semashko T.A."/>
            <person name="Alexeev D.G."/>
            <person name="Kostryukova E.S."/>
            <person name="Muller R."/>
            <person name="Govorun V.M."/>
        </authorList>
    </citation>
    <scope>NUCLEOTIDE SEQUENCE [LARGE SCALE GENOMIC DNA]</scope>
    <source>
        <strain evidence="1 2">KOS6</strain>
    </source>
</reference>
<comment type="caution">
    <text evidence="1">The sequence shown here is derived from an EMBL/GenBank/DDBJ whole genome shotgun (WGS) entry which is preliminary data.</text>
</comment>
<sequence>MLAFYLVAQALALAAIALSAAPLWLALSCWLACLVHAYRVLPRDILLSSQDAWRGLRHDEQGWLLWSERQGWQPVRLLPDSLALPLVVILRFRQPGRRIGASVCVPRDAMPHDQHRRLRVRLKFSRRRWAAPE</sequence>
<dbReference type="eggNOG" id="ENOG5031FTM">
    <property type="taxonomic scope" value="Bacteria"/>
</dbReference>
<name>A0A061JKX8_STUST</name>
<dbReference type="HOGENOM" id="CLU_1736811_0_0_6"/>
<accession>A0A061JKX8</accession>
<evidence type="ECO:0008006" key="3">
    <source>
        <dbReference type="Google" id="ProtNLM"/>
    </source>
</evidence>
<dbReference type="Pfam" id="PF07254">
    <property type="entry name" value="Cpta_toxin"/>
    <property type="match status" value="1"/>
</dbReference>
<protein>
    <recommendedName>
        <fullName evidence="3">Toxin CptA</fullName>
    </recommendedName>
</protein>